<reference evidence="3" key="2">
    <citation type="submission" date="2016-11" db="EMBL/GenBank/DDBJ databases">
        <authorList>
            <person name="Varghese N."/>
            <person name="Submissions S."/>
        </authorList>
    </citation>
    <scope>NUCLEOTIDE SEQUENCE [LARGE SCALE GENOMIC DNA]</scope>
    <source>
        <strain evidence="3">DSM 19859</strain>
    </source>
</reference>
<evidence type="ECO:0000313" key="1">
    <source>
        <dbReference type="EMBL" id="RXG26791.1"/>
    </source>
</evidence>
<organism evidence="2 3">
    <name type="scientific">Leeuwenhoekiella palythoae</name>
    <dbReference type="NCBI Taxonomy" id="573501"/>
    <lineage>
        <taxon>Bacteria</taxon>
        <taxon>Pseudomonadati</taxon>
        <taxon>Bacteroidota</taxon>
        <taxon>Flavobacteriia</taxon>
        <taxon>Flavobacteriales</taxon>
        <taxon>Flavobacteriaceae</taxon>
        <taxon>Leeuwenhoekiella</taxon>
    </lineage>
</organism>
<dbReference type="EMBL" id="QOVN01000012">
    <property type="protein sequence ID" value="RXG26791.1"/>
    <property type="molecule type" value="Genomic_DNA"/>
</dbReference>
<protein>
    <submittedName>
        <fullName evidence="2">Uncharacterized protein</fullName>
    </submittedName>
</protein>
<dbReference type="AlphaFoldDB" id="A0A1M5YCQ1"/>
<sequence length="65" mass="7714">MYLCNYVGHNKIKKKMFDKNDIVKNLTLINSLKNLIYEKNINATYENNFTGRHFELNIFRLGTSN</sequence>
<evidence type="ECO:0000313" key="2">
    <source>
        <dbReference type="EMBL" id="SHI09752.1"/>
    </source>
</evidence>
<evidence type="ECO:0000313" key="3">
    <source>
        <dbReference type="Proteomes" id="UP000184240"/>
    </source>
</evidence>
<proteinExistence type="predicted"/>
<keyword evidence="4" id="KW-1185">Reference proteome</keyword>
<reference evidence="2" key="1">
    <citation type="submission" date="2016-11" db="EMBL/GenBank/DDBJ databases">
        <authorList>
            <person name="Jaros S."/>
            <person name="Januszkiewicz K."/>
            <person name="Wedrychowicz H."/>
        </authorList>
    </citation>
    <scope>NUCLEOTIDE SEQUENCE [LARGE SCALE GENOMIC DNA]</scope>
    <source>
        <strain evidence="2">DSM 19859</strain>
    </source>
</reference>
<dbReference type="STRING" id="573501.SAMN04487999_2116"/>
<reference evidence="1 4" key="3">
    <citation type="submission" date="2018-07" db="EMBL/GenBank/DDBJ databases">
        <title>Leeuwenhoekiella genomics.</title>
        <authorList>
            <person name="Tahon G."/>
            <person name="Willems A."/>
        </authorList>
    </citation>
    <scope>NUCLEOTIDE SEQUENCE [LARGE SCALE GENOMIC DNA]</scope>
    <source>
        <strain evidence="1 4">LMG 24856</strain>
    </source>
</reference>
<gene>
    <name evidence="1" type="ORF">DSM01_3341</name>
    <name evidence="2" type="ORF">SAMN04487999_2116</name>
</gene>
<dbReference type="Proteomes" id="UP000184240">
    <property type="component" value="Unassembled WGS sequence"/>
</dbReference>
<dbReference type="EMBL" id="FQXT01000003">
    <property type="protein sequence ID" value="SHI09752.1"/>
    <property type="molecule type" value="Genomic_DNA"/>
</dbReference>
<accession>A0A1M5YCQ1</accession>
<name>A0A1M5YCQ1_9FLAO</name>
<evidence type="ECO:0000313" key="4">
    <source>
        <dbReference type="Proteomes" id="UP000290037"/>
    </source>
</evidence>
<dbReference type="Proteomes" id="UP000290037">
    <property type="component" value="Unassembled WGS sequence"/>
</dbReference>